<dbReference type="Proteomes" id="UP001164653">
    <property type="component" value="Chromosome"/>
</dbReference>
<dbReference type="Gene3D" id="3.30.1370.110">
    <property type="match status" value="1"/>
</dbReference>
<dbReference type="Pfam" id="PF01713">
    <property type="entry name" value="Smr"/>
    <property type="match status" value="1"/>
</dbReference>
<feature type="domain" description="Smr" evidence="1">
    <location>
        <begin position="276"/>
        <end position="327"/>
    </location>
</feature>
<reference evidence="2" key="1">
    <citation type="submission" date="2022-11" db="EMBL/GenBank/DDBJ databases">
        <title>Dyadobacter pollutisoli sp. nov., isolated from plastic dumped soil.</title>
        <authorList>
            <person name="Kim J.M."/>
            <person name="Kim K.R."/>
            <person name="Lee J.K."/>
            <person name="Hao L."/>
            <person name="Jeon C.O."/>
        </authorList>
    </citation>
    <scope>NUCLEOTIDE SEQUENCE</scope>
    <source>
        <strain evidence="2">U1</strain>
    </source>
</reference>
<sequence length="327" mass="36558">MNIGDKVRLVHGREEGVIYAFLPGNIVEIEIEDGFRIPVLRNEIVTISPVESQRLVKQPDSKKLGSQSDIIVSRQAPFAEKGIYIAFVSINDRALTLHIINNTDWILPFTAISLTEQVSLGLGAGVLQPRTSQKLTEVLMKDFESWPVFELKLLYFREGNHLLPQPLTKKIKCRAQSFYKNKGKAPVLDKEAFVYQLDDENLKKETVATSENLSADLRASMLGGAKPEQVTLEKPEQVVDLHIGKLTQDSGKLSNDAILKTQLETFESSLEMAIANGMEEITFIHGAGSGALKNELHRRLGKNQHVQYFKDAQKEKFGYGATLVKIK</sequence>
<evidence type="ECO:0000313" key="3">
    <source>
        <dbReference type="Proteomes" id="UP001164653"/>
    </source>
</evidence>
<dbReference type="InterPro" id="IPR018598">
    <property type="entry name" value="DUF2027"/>
</dbReference>
<dbReference type="InterPro" id="IPR002625">
    <property type="entry name" value="Smr_dom"/>
</dbReference>
<name>A0A9E8N6I8_9BACT</name>
<dbReference type="PROSITE" id="PS50828">
    <property type="entry name" value="SMR"/>
    <property type="match status" value="1"/>
</dbReference>
<keyword evidence="3" id="KW-1185">Reference proteome</keyword>
<evidence type="ECO:0000313" key="2">
    <source>
        <dbReference type="EMBL" id="WAC09486.1"/>
    </source>
</evidence>
<protein>
    <submittedName>
        <fullName evidence="2">Smr/MutS family protein</fullName>
    </submittedName>
</protein>
<organism evidence="2 3">
    <name type="scientific">Dyadobacter pollutisoli</name>
    <dbReference type="NCBI Taxonomy" id="2910158"/>
    <lineage>
        <taxon>Bacteria</taxon>
        <taxon>Pseudomonadati</taxon>
        <taxon>Bacteroidota</taxon>
        <taxon>Cytophagia</taxon>
        <taxon>Cytophagales</taxon>
        <taxon>Spirosomataceae</taxon>
        <taxon>Dyadobacter</taxon>
    </lineage>
</organism>
<accession>A0A9E8N6I8</accession>
<dbReference type="RefSeq" id="WP_244820604.1">
    <property type="nucleotide sequence ID" value="NZ_CP112998.1"/>
</dbReference>
<proteinExistence type="predicted"/>
<evidence type="ECO:0000259" key="1">
    <source>
        <dbReference type="PROSITE" id="PS50828"/>
    </source>
</evidence>
<dbReference type="EMBL" id="CP112998">
    <property type="protein sequence ID" value="WAC09486.1"/>
    <property type="molecule type" value="Genomic_DNA"/>
</dbReference>
<dbReference type="AlphaFoldDB" id="A0A9E8N6I8"/>
<dbReference type="Gene3D" id="2.60.40.1600">
    <property type="entry name" value="Smr-associated-like"/>
    <property type="match status" value="1"/>
</dbReference>
<dbReference type="InterPro" id="IPR036063">
    <property type="entry name" value="Smr_dom_sf"/>
</dbReference>
<dbReference type="Pfam" id="PF09640">
    <property type="entry name" value="DUF2027"/>
    <property type="match status" value="1"/>
</dbReference>
<dbReference type="KEGG" id="dpf:ON006_17185"/>
<dbReference type="SUPFAM" id="SSF158949">
    <property type="entry name" value="Smr-associated domain-like"/>
    <property type="match status" value="1"/>
</dbReference>
<dbReference type="InterPro" id="IPR036781">
    <property type="entry name" value="Smr_assoc-like_sf"/>
</dbReference>
<gene>
    <name evidence="2" type="ORF">ON006_17185</name>
</gene>